<dbReference type="InterPro" id="IPR044776">
    <property type="entry name" value="PLT1-6"/>
</dbReference>
<dbReference type="PROSITE" id="PS50850">
    <property type="entry name" value="MFS"/>
    <property type="match status" value="1"/>
</dbReference>
<feature type="transmembrane region" description="Helical" evidence="10">
    <location>
        <begin position="380"/>
        <end position="409"/>
    </location>
</feature>
<feature type="transmembrane region" description="Helical" evidence="10">
    <location>
        <begin position="355"/>
        <end position="373"/>
    </location>
</feature>
<dbReference type="GO" id="GO:0016020">
    <property type="term" value="C:membrane"/>
    <property type="evidence" value="ECO:0007669"/>
    <property type="project" value="UniProtKB-SubCell"/>
</dbReference>
<keyword evidence="8 10" id="KW-0472">Membrane</keyword>
<gene>
    <name evidence="12" type="ORF">F2Q68_00037942</name>
</gene>
<dbReference type="PANTHER" id="PTHR48020:SF49">
    <property type="entry name" value="SUGAR TRANSPORTER"/>
    <property type="match status" value="1"/>
</dbReference>
<keyword evidence="3 9" id="KW-0813">Transport</keyword>
<name>A0A8S9H7B5_BRACR</name>
<dbReference type="PANTHER" id="PTHR48020">
    <property type="entry name" value="PROTON MYO-INOSITOL COTRANSPORTER"/>
    <property type="match status" value="1"/>
</dbReference>
<dbReference type="EMBL" id="QGKW02001988">
    <property type="protein sequence ID" value="KAF2552132.1"/>
    <property type="molecule type" value="Genomic_DNA"/>
</dbReference>
<feature type="transmembrane region" description="Helical" evidence="10">
    <location>
        <begin position="151"/>
        <end position="175"/>
    </location>
</feature>
<keyword evidence="5 10" id="KW-0812">Transmembrane</keyword>
<dbReference type="InterPro" id="IPR005828">
    <property type="entry name" value="MFS_sugar_transport-like"/>
</dbReference>
<accession>A0A8S9H7B5</accession>
<keyword evidence="4" id="KW-0762">Sugar transport</keyword>
<evidence type="ECO:0000256" key="2">
    <source>
        <dbReference type="ARBA" id="ARBA00010992"/>
    </source>
</evidence>
<dbReference type="SUPFAM" id="SSF103473">
    <property type="entry name" value="MFS general substrate transporter"/>
    <property type="match status" value="1"/>
</dbReference>
<evidence type="ECO:0000256" key="9">
    <source>
        <dbReference type="RuleBase" id="RU003346"/>
    </source>
</evidence>
<evidence type="ECO:0000256" key="7">
    <source>
        <dbReference type="ARBA" id="ARBA00022989"/>
    </source>
</evidence>
<evidence type="ECO:0000313" key="13">
    <source>
        <dbReference type="Proteomes" id="UP000712281"/>
    </source>
</evidence>
<feature type="transmembrane region" description="Helical" evidence="10">
    <location>
        <begin position="447"/>
        <end position="471"/>
    </location>
</feature>
<feature type="transmembrane region" description="Helical" evidence="10">
    <location>
        <begin position="21"/>
        <end position="42"/>
    </location>
</feature>
<feature type="transmembrane region" description="Helical" evidence="10">
    <location>
        <begin position="321"/>
        <end position="343"/>
    </location>
</feature>
<dbReference type="Pfam" id="PF00083">
    <property type="entry name" value="Sugar_tr"/>
    <property type="match status" value="1"/>
</dbReference>
<evidence type="ECO:0000256" key="5">
    <source>
        <dbReference type="ARBA" id="ARBA00022692"/>
    </source>
</evidence>
<feature type="non-terminal residue" evidence="12">
    <location>
        <position position="1"/>
    </location>
</feature>
<dbReference type="CDD" id="cd17437">
    <property type="entry name" value="MFS_PLT"/>
    <property type="match status" value="1"/>
</dbReference>
<dbReference type="NCBIfam" id="TIGR00879">
    <property type="entry name" value="SP"/>
    <property type="match status" value="1"/>
</dbReference>
<dbReference type="Proteomes" id="UP000712281">
    <property type="component" value="Unassembled WGS sequence"/>
</dbReference>
<evidence type="ECO:0000256" key="4">
    <source>
        <dbReference type="ARBA" id="ARBA00022597"/>
    </source>
</evidence>
<sequence>MDDQISSENAVEKPTEENNGVNRYALQCAIVASIVSIIFGYDTGVMSGAMVFIEEELKTNEVQIEVLTGILNLCALVGSLLAGRTSDIIGRRYTIVLASILFMLGSILMGWGPSYPVLLTGRCTAGLGVGFALMVAPVYSAEIATASHRGLLASLPHLCISIGILIGYLVNYFFSKLPMHIGWRLMLGIAAIPSLVLAFGILKMPESPRWLILQGRLGEGKRILDLVSNSPEEAELRFQDIKTAAGIDPKCKDEVVKMENKKTHGEGVWKELILRPTPAVRRVLLTALGIHFFQHATGIEAVLLYGPKIFKKAGITTKDKLFLVTIGVGIMKTTFIFTATFLLDKVGRRKLLLTSVGGMIGALTMLGFGLTMAQNSGGKLVWALVLSIVSAYSFVAFFSIGLGPITWVYSSEVFPLKLRAQGASLGVAVNRVMNATVSMSFLSLSKAITTGGAFFMFAGIAAVAWNFFFFLMPETKGKSLEEIEALFQRDGDHKVRGENDTAYELRNRTDTFRDEGGRRLADDGEFEEGTLRNRVVRKRSLQVLRVCCSHASSILVDVHGNCHSPVIHGLSEDLGEMEERERVVKRMPQFWQEAFVAAYEELTSDVPGVRDAAIGEIAKMSVQSINLESNPSRSM</sequence>
<organism evidence="12 13">
    <name type="scientific">Brassica cretica</name>
    <name type="common">Mustard</name>
    <dbReference type="NCBI Taxonomy" id="69181"/>
    <lineage>
        <taxon>Eukaryota</taxon>
        <taxon>Viridiplantae</taxon>
        <taxon>Streptophyta</taxon>
        <taxon>Embryophyta</taxon>
        <taxon>Tracheophyta</taxon>
        <taxon>Spermatophyta</taxon>
        <taxon>Magnoliopsida</taxon>
        <taxon>eudicotyledons</taxon>
        <taxon>Gunneridae</taxon>
        <taxon>Pentapetalae</taxon>
        <taxon>rosids</taxon>
        <taxon>malvids</taxon>
        <taxon>Brassicales</taxon>
        <taxon>Brassicaceae</taxon>
        <taxon>Brassiceae</taxon>
        <taxon>Brassica</taxon>
    </lineage>
</organism>
<feature type="domain" description="Major facilitator superfamily (MFS) profile" evidence="11">
    <location>
        <begin position="28"/>
        <end position="476"/>
    </location>
</feature>
<evidence type="ECO:0000256" key="3">
    <source>
        <dbReference type="ARBA" id="ARBA00022448"/>
    </source>
</evidence>
<evidence type="ECO:0000256" key="10">
    <source>
        <dbReference type="SAM" id="Phobius"/>
    </source>
</evidence>
<evidence type="ECO:0000256" key="8">
    <source>
        <dbReference type="ARBA" id="ARBA00023136"/>
    </source>
</evidence>
<dbReference type="GO" id="GO:0005351">
    <property type="term" value="F:carbohydrate:proton symporter activity"/>
    <property type="evidence" value="ECO:0007669"/>
    <property type="project" value="InterPro"/>
</dbReference>
<dbReference type="PRINTS" id="PR00171">
    <property type="entry name" value="SUGRTRNSPORT"/>
</dbReference>
<protein>
    <recommendedName>
        <fullName evidence="11">Major facilitator superfamily (MFS) profile domain-containing protein</fullName>
    </recommendedName>
</protein>
<dbReference type="InterPro" id="IPR003663">
    <property type="entry name" value="Sugar/inositol_transpt"/>
</dbReference>
<proteinExistence type="inferred from homology"/>
<dbReference type="InterPro" id="IPR005829">
    <property type="entry name" value="Sugar_transporter_CS"/>
</dbReference>
<dbReference type="FunFam" id="1.20.1250.20:FF:000025">
    <property type="entry name" value="probable polyol transporter 4"/>
    <property type="match status" value="1"/>
</dbReference>
<reference evidence="12" key="1">
    <citation type="submission" date="2019-12" db="EMBL/GenBank/DDBJ databases">
        <title>Genome sequencing and annotation of Brassica cretica.</title>
        <authorList>
            <person name="Studholme D.J."/>
            <person name="Sarris P.F."/>
        </authorList>
    </citation>
    <scope>NUCLEOTIDE SEQUENCE</scope>
    <source>
        <strain evidence="12">PFS-001/15</strain>
        <tissue evidence="12">Leaf</tissue>
    </source>
</reference>
<evidence type="ECO:0000256" key="1">
    <source>
        <dbReference type="ARBA" id="ARBA00004141"/>
    </source>
</evidence>
<comment type="caution">
    <text evidence="12">The sequence shown here is derived from an EMBL/GenBank/DDBJ whole genome shotgun (WGS) entry which is preliminary data.</text>
</comment>
<comment type="subcellular location">
    <subcellularLocation>
        <location evidence="1">Membrane</location>
        <topology evidence="1">Multi-pass membrane protein</topology>
    </subcellularLocation>
</comment>
<dbReference type="AlphaFoldDB" id="A0A8S9H7B5"/>
<comment type="similarity">
    <text evidence="2 9">Belongs to the major facilitator superfamily. Sugar transporter (TC 2.A.1.1) family.</text>
</comment>
<dbReference type="InterPro" id="IPR036259">
    <property type="entry name" value="MFS_trans_sf"/>
</dbReference>
<evidence type="ECO:0000256" key="6">
    <source>
        <dbReference type="ARBA" id="ARBA00022847"/>
    </source>
</evidence>
<evidence type="ECO:0000313" key="12">
    <source>
        <dbReference type="EMBL" id="KAF2552132.1"/>
    </source>
</evidence>
<keyword evidence="7 10" id="KW-1133">Transmembrane helix</keyword>
<dbReference type="Gene3D" id="1.20.1250.20">
    <property type="entry name" value="MFS general substrate transporter like domains"/>
    <property type="match status" value="1"/>
</dbReference>
<dbReference type="InterPro" id="IPR050814">
    <property type="entry name" value="Myo-inositol_Transporter"/>
</dbReference>
<evidence type="ECO:0000259" key="11">
    <source>
        <dbReference type="PROSITE" id="PS50850"/>
    </source>
</evidence>
<dbReference type="InterPro" id="IPR020846">
    <property type="entry name" value="MFS_dom"/>
</dbReference>
<feature type="transmembrane region" description="Helical" evidence="10">
    <location>
        <begin position="93"/>
        <end position="111"/>
    </location>
</feature>
<feature type="transmembrane region" description="Helical" evidence="10">
    <location>
        <begin position="181"/>
        <end position="202"/>
    </location>
</feature>
<feature type="transmembrane region" description="Helical" evidence="10">
    <location>
        <begin position="62"/>
        <end position="81"/>
    </location>
</feature>
<feature type="transmembrane region" description="Helical" evidence="10">
    <location>
        <begin position="117"/>
        <end position="139"/>
    </location>
</feature>
<dbReference type="Pfam" id="PF06708">
    <property type="entry name" value="DUF1195"/>
    <property type="match status" value="1"/>
</dbReference>
<dbReference type="InterPro" id="IPR010608">
    <property type="entry name" value="DUF1195"/>
</dbReference>
<dbReference type="PROSITE" id="PS00216">
    <property type="entry name" value="SUGAR_TRANSPORT_1"/>
    <property type="match status" value="1"/>
</dbReference>
<keyword evidence="6" id="KW-0769">Symport</keyword>